<feature type="chain" id="PRO_5037778142" evidence="1">
    <location>
        <begin position="38"/>
        <end position="207"/>
    </location>
</feature>
<name>A0A918ZML7_9ACTN</name>
<evidence type="ECO:0000313" key="2">
    <source>
        <dbReference type="EMBL" id="GHE59099.1"/>
    </source>
</evidence>
<dbReference type="RefSeq" id="WP_189896809.1">
    <property type="nucleotide sequence ID" value="NZ_BNBC01000003.1"/>
</dbReference>
<dbReference type="Proteomes" id="UP000641386">
    <property type="component" value="Unassembled WGS sequence"/>
</dbReference>
<organism evidence="2 3">
    <name type="scientific">Streptomyces spiralis</name>
    <dbReference type="NCBI Taxonomy" id="66376"/>
    <lineage>
        <taxon>Bacteria</taxon>
        <taxon>Bacillati</taxon>
        <taxon>Actinomycetota</taxon>
        <taxon>Actinomycetes</taxon>
        <taxon>Kitasatosporales</taxon>
        <taxon>Streptomycetaceae</taxon>
        <taxon>Streptomyces</taxon>
    </lineage>
</organism>
<feature type="signal peptide" evidence="1">
    <location>
        <begin position="1"/>
        <end position="37"/>
    </location>
</feature>
<evidence type="ECO:0000256" key="1">
    <source>
        <dbReference type="SAM" id="SignalP"/>
    </source>
</evidence>
<dbReference type="InterPro" id="IPR046198">
    <property type="entry name" value="DUF6230"/>
</dbReference>
<proteinExistence type="predicted"/>
<accession>A0A918ZML7</accession>
<dbReference type="EMBL" id="BNBC01000003">
    <property type="protein sequence ID" value="GHE59099.1"/>
    <property type="molecule type" value="Genomic_DNA"/>
</dbReference>
<gene>
    <name evidence="2" type="ORF">GCM10014715_10380</name>
</gene>
<reference evidence="2" key="1">
    <citation type="journal article" date="2014" name="Int. J. Syst. Evol. Microbiol.">
        <title>Complete genome sequence of Corynebacterium casei LMG S-19264T (=DSM 44701T), isolated from a smear-ripened cheese.</title>
        <authorList>
            <consortium name="US DOE Joint Genome Institute (JGI-PGF)"/>
            <person name="Walter F."/>
            <person name="Albersmeier A."/>
            <person name="Kalinowski J."/>
            <person name="Ruckert C."/>
        </authorList>
    </citation>
    <scope>NUCLEOTIDE SEQUENCE</scope>
    <source>
        <strain evidence="2">JCM 3302</strain>
    </source>
</reference>
<reference evidence="2" key="2">
    <citation type="submission" date="2020-09" db="EMBL/GenBank/DDBJ databases">
        <authorList>
            <person name="Sun Q."/>
            <person name="Ohkuma M."/>
        </authorList>
    </citation>
    <scope>NUCLEOTIDE SEQUENCE</scope>
    <source>
        <strain evidence="2">JCM 3302</strain>
    </source>
</reference>
<keyword evidence="1" id="KW-0732">Signal</keyword>
<sequence length="207" mass="22042">MSHRAGRTRWRRFALILTPSVAACAALGIAMAQGALAASFLISGQRFQVNVDTLTIRGFSIYVMVDVTKKGERVPVMVTGARHATISGLCQSVPIDLPLLGPHTFKITGGDTRPATATNMFLDATTESVGQADFRDIDIGVAQGAITKGPIDPGDRNSRFFDPSGFGQQAVSATLTHVRVTAVAISAGTFNIPDLRLRIEKGHHECP</sequence>
<dbReference type="PROSITE" id="PS51257">
    <property type="entry name" value="PROKAR_LIPOPROTEIN"/>
    <property type="match status" value="1"/>
</dbReference>
<dbReference type="Pfam" id="PF19741">
    <property type="entry name" value="DUF6230"/>
    <property type="match status" value="1"/>
</dbReference>
<dbReference type="AlphaFoldDB" id="A0A918ZML7"/>
<protein>
    <submittedName>
        <fullName evidence="2">Cholesterol esterase</fullName>
    </submittedName>
</protein>
<evidence type="ECO:0000313" key="3">
    <source>
        <dbReference type="Proteomes" id="UP000641386"/>
    </source>
</evidence>
<comment type="caution">
    <text evidence="2">The sequence shown here is derived from an EMBL/GenBank/DDBJ whole genome shotgun (WGS) entry which is preliminary data.</text>
</comment>
<keyword evidence="3" id="KW-1185">Reference proteome</keyword>